<protein>
    <submittedName>
        <fullName evidence="1">Uncharacterized protein</fullName>
    </submittedName>
</protein>
<proteinExistence type="predicted"/>
<dbReference type="Proteomes" id="UP000824469">
    <property type="component" value="Unassembled WGS sequence"/>
</dbReference>
<dbReference type="EMBL" id="JAHRHJ020000006">
    <property type="protein sequence ID" value="KAH9312110.1"/>
    <property type="molecule type" value="Genomic_DNA"/>
</dbReference>
<accession>A0AA38L8T4</accession>
<comment type="caution">
    <text evidence="1">The sequence shown here is derived from an EMBL/GenBank/DDBJ whole genome shotgun (WGS) entry which is preliminary data.</text>
</comment>
<evidence type="ECO:0000313" key="1">
    <source>
        <dbReference type="EMBL" id="KAH9312110.1"/>
    </source>
</evidence>
<dbReference type="AlphaFoldDB" id="A0AA38L8T4"/>
<name>A0AA38L8T4_TAXCH</name>
<gene>
    <name evidence="1" type="ORF">KI387_027145</name>
</gene>
<feature type="non-terminal residue" evidence="1">
    <location>
        <position position="56"/>
    </location>
</feature>
<feature type="non-terminal residue" evidence="1">
    <location>
        <position position="1"/>
    </location>
</feature>
<keyword evidence="2" id="KW-1185">Reference proteome</keyword>
<evidence type="ECO:0000313" key="2">
    <source>
        <dbReference type="Proteomes" id="UP000824469"/>
    </source>
</evidence>
<organism evidence="1 2">
    <name type="scientific">Taxus chinensis</name>
    <name type="common">Chinese yew</name>
    <name type="synonym">Taxus wallichiana var. chinensis</name>
    <dbReference type="NCBI Taxonomy" id="29808"/>
    <lineage>
        <taxon>Eukaryota</taxon>
        <taxon>Viridiplantae</taxon>
        <taxon>Streptophyta</taxon>
        <taxon>Embryophyta</taxon>
        <taxon>Tracheophyta</taxon>
        <taxon>Spermatophyta</taxon>
        <taxon>Pinopsida</taxon>
        <taxon>Pinidae</taxon>
        <taxon>Conifers II</taxon>
        <taxon>Cupressales</taxon>
        <taxon>Taxaceae</taxon>
        <taxon>Taxus</taxon>
    </lineage>
</organism>
<reference evidence="1 2" key="1">
    <citation type="journal article" date="2021" name="Nat. Plants">
        <title>The Taxus genome provides insights into paclitaxel biosynthesis.</title>
        <authorList>
            <person name="Xiong X."/>
            <person name="Gou J."/>
            <person name="Liao Q."/>
            <person name="Li Y."/>
            <person name="Zhou Q."/>
            <person name="Bi G."/>
            <person name="Li C."/>
            <person name="Du R."/>
            <person name="Wang X."/>
            <person name="Sun T."/>
            <person name="Guo L."/>
            <person name="Liang H."/>
            <person name="Lu P."/>
            <person name="Wu Y."/>
            <person name="Zhang Z."/>
            <person name="Ro D.K."/>
            <person name="Shang Y."/>
            <person name="Huang S."/>
            <person name="Yan J."/>
        </authorList>
    </citation>
    <scope>NUCLEOTIDE SEQUENCE [LARGE SCALE GENOMIC DNA]</scope>
    <source>
        <strain evidence="1">Ta-2019</strain>
    </source>
</reference>
<sequence length="56" mass="6132">EGVEVHAEDRERRVISAYLNPPSDRALALGFLEPGRSVIDPIDIGGRDNHDPVNPV</sequence>